<name>X1NK84_9ZZZZ</name>
<comment type="caution">
    <text evidence="1">The sequence shown here is derived from an EMBL/GenBank/DDBJ whole genome shotgun (WGS) entry which is preliminary data.</text>
</comment>
<proteinExistence type="predicted"/>
<protein>
    <submittedName>
        <fullName evidence="1">Uncharacterized protein</fullName>
    </submittedName>
</protein>
<organism evidence="1">
    <name type="scientific">marine sediment metagenome</name>
    <dbReference type="NCBI Taxonomy" id="412755"/>
    <lineage>
        <taxon>unclassified sequences</taxon>
        <taxon>metagenomes</taxon>
        <taxon>ecological metagenomes</taxon>
    </lineage>
</organism>
<accession>X1NK84</accession>
<reference evidence="1" key="1">
    <citation type="journal article" date="2014" name="Front. Microbiol.">
        <title>High frequency of phylogenetically diverse reductive dehalogenase-homologous genes in deep subseafloor sedimentary metagenomes.</title>
        <authorList>
            <person name="Kawai M."/>
            <person name="Futagami T."/>
            <person name="Toyoda A."/>
            <person name="Takaki Y."/>
            <person name="Nishi S."/>
            <person name="Hori S."/>
            <person name="Arai W."/>
            <person name="Tsubouchi T."/>
            <person name="Morono Y."/>
            <person name="Uchiyama I."/>
            <person name="Ito T."/>
            <person name="Fujiyama A."/>
            <person name="Inagaki F."/>
            <person name="Takami H."/>
        </authorList>
    </citation>
    <scope>NUCLEOTIDE SEQUENCE</scope>
    <source>
        <strain evidence="1">Expedition CK06-06</strain>
    </source>
</reference>
<gene>
    <name evidence="1" type="ORF">S06H3_26676</name>
</gene>
<dbReference type="AlphaFoldDB" id="X1NK84"/>
<sequence length="50" mass="5491">MVKKLEKSGMEKATFCDLILASSIMALIALETSLVESKRVLFSNVLNGFL</sequence>
<dbReference type="EMBL" id="BARV01015439">
    <property type="protein sequence ID" value="GAI30631.1"/>
    <property type="molecule type" value="Genomic_DNA"/>
</dbReference>
<evidence type="ECO:0000313" key="1">
    <source>
        <dbReference type="EMBL" id="GAI30631.1"/>
    </source>
</evidence>